<name>A0A8T2MZI8_9TELE</name>
<protein>
    <submittedName>
        <fullName evidence="2">Uncharacterized protein</fullName>
    </submittedName>
</protein>
<comment type="caution">
    <text evidence="2">The sequence shown here is derived from an EMBL/GenBank/DDBJ whole genome shotgun (WGS) entry which is preliminary data.</text>
</comment>
<feature type="region of interest" description="Disordered" evidence="1">
    <location>
        <begin position="1"/>
        <end position="26"/>
    </location>
</feature>
<feature type="compositionally biased region" description="Acidic residues" evidence="1">
    <location>
        <begin position="1"/>
        <end position="10"/>
    </location>
</feature>
<feature type="compositionally biased region" description="Polar residues" evidence="1">
    <location>
        <begin position="12"/>
        <end position="23"/>
    </location>
</feature>
<evidence type="ECO:0000313" key="2">
    <source>
        <dbReference type="EMBL" id="KAG9330862.1"/>
    </source>
</evidence>
<accession>A0A8T2MZI8</accession>
<gene>
    <name evidence="2" type="ORF">JZ751_021828</name>
</gene>
<evidence type="ECO:0000256" key="1">
    <source>
        <dbReference type="SAM" id="MobiDB-lite"/>
    </source>
</evidence>
<evidence type="ECO:0000313" key="3">
    <source>
        <dbReference type="Proteomes" id="UP000824540"/>
    </source>
</evidence>
<keyword evidence="3" id="KW-1185">Reference proteome</keyword>
<proteinExistence type="predicted"/>
<reference evidence="2" key="1">
    <citation type="thesis" date="2021" institute="BYU ScholarsArchive" country="Provo, UT, USA">
        <title>Applications of and Algorithms for Genome Assembly and Genomic Analyses with an Emphasis on Marine Teleosts.</title>
        <authorList>
            <person name="Pickett B.D."/>
        </authorList>
    </citation>
    <scope>NUCLEOTIDE SEQUENCE</scope>
    <source>
        <strain evidence="2">HI-2016</strain>
    </source>
</reference>
<organism evidence="2 3">
    <name type="scientific">Albula glossodonta</name>
    <name type="common">roundjaw bonefish</name>
    <dbReference type="NCBI Taxonomy" id="121402"/>
    <lineage>
        <taxon>Eukaryota</taxon>
        <taxon>Metazoa</taxon>
        <taxon>Chordata</taxon>
        <taxon>Craniata</taxon>
        <taxon>Vertebrata</taxon>
        <taxon>Euteleostomi</taxon>
        <taxon>Actinopterygii</taxon>
        <taxon>Neopterygii</taxon>
        <taxon>Teleostei</taxon>
        <taxon>Albuliformes</taxon>
        <taxon>Albulidae</taxon>
        <taxon>Albula</taxon>
    </lineage>
</organism>
<feature type="non-terminal residue" evidence="2">
    <location>
        <position position="1"/>
    </location>
</feature>
<dbReference type="AlphaFoldDB" id="A0A8T2MZI8"/>
<dbReference type="EMBL" id="JAFBMS010000439">
    <property type="protein sequence ID" value="KAG9330862.1"/>
    <property type="molecule type" value="Genomic_DNA"/>
</dbReference>
<dbReference type="Proteomes" id="UP000824540">
    <property type="component" value="Unassembled WGS sequence"/>
</dbReference>
<sequence>LQISLEDEYSTVDYSPTKNTVSSGRRETLDHCEQWKVGDTGSLDTDAPGLERDRDAGWTHRVGLEQGYGCSMQSPDSACGLRVDCCVLEKEQWSLITKEKEQGSAEHETESAS</sequence>